<comment type="caution">
    <text evidence="7">The sequence shown here is derived from an EMBL/GenBank/DDBJ whole genome shotgun (WGS) entry which is preliminary data.</text>
</comment>
<dbReference type="Pfam" id="PF00386">
    <property type="entry name" value="C1q"/>
    <property type="match status" value="1"/>
</dbReference>
<comment type="subcellular location">
    <subcellularLocation>
        <location evidence="1">Secreted</location>
    </subcellularLocation>
</comment>
<evidence type="ECO:0000256" key="2">
    <source>
        <dbReference type="ARBA" id="ARBA00022525"/>
    </source>
</evidence>
<keyword evidence="2" id="KW-0964">Secreted</keyword>
<evidence type="ECO:0000256" key="3">
    <source>
        <dbReference type="ARBA" id="ARBA00022729"/>
    </source>
</evidence>
<feature type="domain" description="C1q" evidence="6">
    <location>
        <begin position="61"/>
        <end position="204"/>
    </location>
</feature>
<dbReference type="InterPro" id="IPR001073">
    <property type="entry name" value="C1q_dom"/>
</dbReference>
<evidence type="ECO:0000256" key="5">
    <source>
        <dbReference type="SAM" id="SignalP"/>
    </source>
</evidence>
<dbReference type="Gene3D" id="2.60.120.40">
    <property type="match status" value="1"/>
</dbReference>
<keyword evidence="3 5" id="KW-0732">Signal</keyword>
<proteinExistence type="predicted"/>
<dbReference type="SMART" id="SM00110">
    <property type="entry name" value="C1Q"/>
    <property type="match status" value="1"/>
</dbReference>
<dbReference type="AlphaFoldDB" id="A0A8J2W1M3"/>
<dbReference type="PANTHER" id="PTHR22923">
    <property type="entry name" value="CEREBELLIN-RELATED"/>
    <property type="match status" value="1"/>
</dbReference>
<dbReference type="SUPFAM" id="SSF49842">
    <property type="entry name" value="TNF-like"/>
    <property type="match status" value="1"/>
</dbReference>
<sequence>MARFISVGLMLILACWTASSNGAAISLEDKIQQLTDNYNQMKQELTSKIDRLESQIQGRAHPSTPVYFYAQRSAAFSTKATPLPYDAPVLNTGNALNAASGVFTAPRAGIYSFSFSGMALFPATSGTYVWLSASLFLNGNVVGSGEVDEANTVADQWSPLFLQSTLSLAAGDQIWIEIDYDVTGIILHDDADHYTHFNGWMLDE</sequence>
<evidence type="ECO:0000256" key="1">
    <source>
        <dbReference type="ARBA" id="ARBA00004613"/>
    </source>
</evidence>
<feature type="signal peptide" evidence="5">
    <location>
        <begin position="1"/>
        <end position="22"/>
    </location>
</feature>
<keyword evidence="8" id="KW-1185">Reference proteome</keyword>
<name>A0A8J2W1M3_9CRUS</name>
<organism evidence="7 8">
    <name type="scientific">Daphnia galeata</name>
    <dbReference type="NCBI Taxonomy" id="27404"/>
    <lineage>
        <taxon>Eukaryota</taxon>
        <taxon>Metazoa</taxon>
        <taxon>Ecdysozoa</taxon>
        <taxon>Arthropoda</taxon>
        <taxon>Crustacea</taxon>
        <taxon>Branchiopoda</taxon>
        <taxon>Diplostraca</taxon>
        <taxon>Cladocera</taxon>
        <taxon>Anomopoda</taxon>
        <taxon>Daphniidae</taxon>
        <taxon>Daphnia</taxon>
    </lineage>
</organism>
<dbReference type="PANTHER" id="PTHR22923:SF62">
    <property type="entry name" value="CVP18"/>
    <property type="match status" value="1"/>
</dbReference>
<evidence type="ECO:0000259" key="6">
    <source>
        <dbReference type="PROSITE" id="PS50871"/>
    </source>
</evidence>
<reference evidence="7" key="1">
    <citation type="submission" date="2021-11" db="EMBL/GenBank/DDBJ databases">
        <authorList>
            <person name="Schell T."/>
        </authorList>
    </citation>
    <scope>NUCLEOTIDE SEQUENCE</scope>
    <source>
        <strain evidence="7">M5</strain>
    </source>
</reference>
<accession>A0A8J2W1M3</accession>
<dbReference type="Proteomes" id="UP000789390">
    <property type="component" value="Unassembled WGS sequence"/>
</dbReference>
<keyword evidence="4" id="KW-0175">Coiled coil</keyword>
<gene>
    <name evidence="7" type="ORF">DGAL_LOCUS3626</name>
</gene>
<feature type="coiled-coil region" evidence="4">
    <location>
        <begin position="24"/>
        <end position="55"/>
    </location>
</feature>
<dbReference type="InterPro" id="IPR008983">
    <property type="entry name" value="Tumour_necrosis_fac-like_dom"/>
</dbReference>
<dbReference type="InterPro" id="IPR050822">
    <property type="entry name" value="Cerebellin_Synaptic_Org"/>
</dbReference>
<dbReference type="PROSITE" id="PS50871">
    <property type="entry name" value="C1Q"/>
    <property type="match status" value="1"/>
</dbReference>
<dbReference type="EMBL" id="CAKKLH010000057">
    <property type="protein sequence ID" value="CAH0101297.1"/>
    <property type="molecule type" value="Genomic_DNA"/>
</dbReference>
<evidence type="ECO:0000313" key="8">
    <source>
        <dbReference type="Proteomes" id="UP000789390"/>
    </source>
</evidence>
<protein>
    <recommendedName>
        <fullName evidence="6">C1q domain-containing protein</fullName>
    </recommendedName>
</protein>
<dbReference type="PROSITE" id="PS51257">
    <property type="entry name" value="PROKAR_LIPOPROTEIN"/>
    <property type="match status" value="1"/>
</dbReference>
<feature type="chain" id="PRO_5035170851" description="C1q domain-containing protein" evidence="5">
    <location>
        <begin position="23"/>
        <end position="204"/>
    </location>
</feature>
<evidence type="ECO:0000313" key="7">
    <source>
        <dbReference type="EMBL" id="CAH0101297.1"/>
    </source>
</evidence>
<evidence type="ECO:0000256" key="4">
    <source>
        <dbReference type="SAM" id="Coils"/>
    </source>
</evidence>
<dbReference type="OrthoDB" id="6154955at2759"/>
<dbReference type="GO" id="GO:0005615">
    <property type="term" value="C:extracellular space"/>
    <property type="evidence" value="ECO:0007669"/>
    <property type="project" value="TreeGrafter"/>
</dbReference>